<dbReference type="Gene3D" id="3.40.50.150">
    <property type="entry name" value="Vaccinia Virus protein VP39"/>
    <property type="match status" value="1"/>
</dbReference>
<comment type="caution">
    <text evidence="5">The sequence shown here is derived from an EMBL/GenBank/DDBJ whole genome shotgun (WGS) entry which is preliminary data.</text>
</comment>
<evidence type="ECO:0000256" key="3">
    <source>
        <dbReference type="ARBA" id="ARBA00022679"/>
    </source>
</evidence>
<evidence type="ECO:0000259" key="4">
    <source>
        <dbReference type="Pfam" id="PF08241"/>
    </source>
</evidence>
<keyword evidence="2 5" id="KW-0489">Methyltransferase</keyword>
<keyword evidence="3" id="KW-0808">Transferase</keyword>
<dbReference type="Proteomes" id="UP000666915">
    <property type="component" value="Unassembled WGS sequence"/>
</dbReference>
<dbReference type="InterPro" id="IPR051052">
    <property type="entry name" value="Diverse_substrate_MTase"/>
</dbReference>
<dbReference type="PANTHER" id="PTHR44942:SF4">
    <property type="entry name" value="METHYLTRANSFERASE TYPE 11 DOMAIN-CONTAINING PROTEIN"/>
    <property type="match status" value="1"/>
</dbReference>
<dbReference type="SUPFAM" id="SSF53335">
    <property type="entry name" value="S-adenosyl-L-methionine-dependent methyltransferases"/>
    <property type="match status" value="1"/>
</dbReference>
<dbReference type="GO" id="GO:0008168">
    <property type="term" value="F:methyltransferase activity"/>
    <property type="evidence" value="ECO:0007669"/>
    <property type="project" value="UniProtKB-KW"/>
</dbReference>
<organism evidence="5 6">
    <name type="scientific">Actinomadura nitritigenes</name>
    <dbReference type="NCBI Taxonomy" id="134602"/>
    <lineage>
        <taxon>Bacteria</taxon>
        <taxon>Bacillati</taxon>
        <taxon>Actinomycetota</taxon>
        <taxon>Actinomycetes</taxon>
        <taxon>Streptosporangiales</taxon>
        <taxon>Thermomonosporaceae</taxon>
        <taxon>Actinomadura</taxon>
    </lineage>
</organism>
<reference evidence="5 6" key="1">
    <citation type="submission" date="2021-03" db="EMBL/GenBank/DDBJ databases">
        <authorList>
            <person name="Kanchanasin P."/>
            <person name="Saeng-In P."/>
            <person name="Phongsopitanun W."/>
            <person name="Yuki M."/>
            <person name="Kudo T."/>
            <person name="Ohkuma M."/>
            <person name="Tanasupawat S."/>
        </authorList>
    </citation>
    <scope>NUCLEOTIDE SEQUENCE [LARGE SCALE GENOMIC DNA]</scope>
    <source>
        <strain evidence="5 6">L46</strain>
    </source>
</reference>
<dbReference type="Pfam" id="PF08241">
    <property type="entry name" value="Methyltransf_11"/>
    <property type="match status" value="1"/>
</dbReference>
<keyword evidence="6" id="KW-1185">Reference proteome</keyword>
<dbReference type="PANTHER" id="PTHR44942">
    <property type="entry name" value="METHYLTRANSF_11 DOMAIN-CONTAINING PROTEIN"/>
    <property type="match status" value="1"/>
</dbReference>
<evidence type="ECO:0000313" key="5">
    <source>
        <dbReference type="EMBL" id="MBO2440827.1"/>
    </source>
</evidence>
<dbReference type="InterPro" id="IPR013216">
    <property type="entry name" value="Methyltransf_11"/>
</dbReference>
<dbReference type="InterPro" id="IPR029063">
    <property type="entry name" value="SAM-dependent_MTases_sf"/>
</dbReference>
<protein>
    <submittedName>
        <fullName evidence="5">Class I SAM-dependent methyltransferase</fullName>
    </submittedName>
</protein>
<feature type="domain" description="Methyltransferase type 11" evidence="4">
    <location>
        <begin position="60"/>
        <end position="152"/>
    </location>
</feature>
<evidence type="ECO:0000256" key="1">
    <source>
        <dbReference type="ARBA" id="ARBA00008361"/>
    </source>
</evidence>
<evidence type="ECO:0000256" key="2">
    <source>
        <dbReference type="ARBA" id="ARBA00022603"/>
    </source>
</evidence>
<evidence type="ECO:0000313" key="6">
    <source>
        <dbReference type="Proteomes" id="UP000666915"/>
    </source>
</evidence>
<name>A0ABS3R4T3_9ACTN</name>
<accession>A0ABS3R4T3</accession>
<gene>
    <name evidence="5" type="ORF">J4557_25195</name>
</gene>
<sequence length="272" mass="29379">MVCGRGRGAGSLGGMDREVLRYYERGEEDRRLREGDGRLELWRTQDVLRRVLPAPPARVVDVGGGPGVHAEWLAADGHAVELVDPVPLHVEQASRIPGVAARLGDARDLPVPDASADAVLLLGPLYHLLDRADRVRALREAARAVRPGGVVAAATIGRHAALHDMLRRRRYRDKRAIVDASVETGVLRATPDMGFTTAYLHGADEPPREFADAGLPGARSYGLEGAVWMFGDLEELLEEDREAVLDALRAVESAPSLLGVSAHVITAATRPR</sequence>
<dbReference type="GO" id="GO:0032259">
    <property type="term" value="P:methylation"/>
    <property type="evidence" value="ECO:0007669"/>
    <property type="project" value="UniProtKB-KW"/>
</dbReference>
<comment type="similarity">
    <text evidence="1">Belongs to the methyltransferase superfamily.</text>
</comment>
<dbReference type="EMBL" id="JAGEOK010000016">
    <property type="protein sequence ID" value="MBO2440827.1"/>
    <property type="molecule type" value="Genomic_DNA"/>
</dbReference>
<proteinExistence type="inferred from homology"/>